<dbReference type="AlphaFoldDB" id="A0A7S4CUV2"/>
<accession>A0A7S4CUV2</accession>
<sequence>MRSGDPLIYVLTSGPTAFVHLDSNWQSTGQPKQPPIFFVALFEQESPTYRQHLWVACGLLQTKPCPESNEPRLLLYFPIILPCLLASPRLALTAPQKGCVWCM</sequence>
<protein>
    <submittedName>
        <fullName evidence="1">Uncharacterized protein</fullName>
    </submittedName>
</protein>
<reference evidence="1" key="1">
    <citation type="submission" date="2021-01" db="EMBL/GenBank/DDBJ databases">
        <authorList>
            <person name="Corre E."/>
            <person name="Pelletier E."/>
            <person name="Niang G."/>
            <person name="Scheremetjew M."/>
            <person name="Finn R."/>
            <person name="Kale V."/>
            <person name="Holt S."/>
            <person name="Cochrane G."/>
            <person name="Meng A."/>
            <person name="Brown T."/>
            <person name="Cohen L."/>
        </authorList>
    </citation>
    <scope>NUCLEOTIDE SEQUENCE</scope>
    <source>
        <strain evidence="1">CCMP1594</strain>
    </source>
</reference>
<name>A0A7S4CUV2_9EUGL</name>
<dbReference type="EMBL" id="HBJA01051821">
    <property type="protein sequence ID" value="CAE0807243.1"/>
    <property type="molecule type" value="Transcribed_RNA"/>
</dbReference>
<evidence type="ECO:0000313" key="1">
    <source>
        <dbReference type="EMBL" id="CAE0807243.1"/>
    </source>
</evidence>
<gene>
    <name evidence="1" type="ORF">EGYM00163_LOCUS18371</name>
</gene>
<proteinExistence type="predicted"/>
<organism evidence="1">
    <name type="scientific">Eutreptiella gymnastica</name>
    <dbReference type="NCBI Taxonomy" id="73025"/>
    <lineage>
        <taxon>Eukaryota</taxon>
        <taxon>Discoba</taxon>
        <taxon>Euglenozoa</taxon>
        <taxon>Euglenida</taxon>
        <taxon>Spirocuta</taxon>
        <taxon>Euglenophyceae</taxon>
        <taxon>Eutreptiales</taxon>
        <taxon>Eutreptiaceae</taxon>
        <taxon>Eutreptiella</taxon>
    </lineage>
</organism>